<evidence type="ECO:0000313" key="9">
    <source>
        <dbReference type="Proteomes" id="UP000321938"/>
    </source>
</evidence>
<dbReference type="InterPro" id="IPR036291">
    <property type="entry name" value="NAD(P)-bd_dom_sf"/>
</dbReference>
<evidence type="ECO:0000256" key="3">
    <source>
        <dbReference type="ARBA" id="ARBA00012929"/>
    </source>
</evidence>
<evidence type="ECO:0000256" key="6">
    <source>
        <dbReference type="RuleBase" id="RU364082"/>
    </source>
</evidence>
<dbReference type="PANTHER" id="PTHR10491:SF4">
    <property type="entry name" value="METHIONINE ADENOSYLTRANSFERASE 2 SUBUNIT BETA"/>
    <property type="match status" value="1"/>
</dbReference>
<evidence type="ECO:0000256" key="1">
    <source>
        <dbReference type="ARBA" id="ARBA00004781"/>
    </source>
</evidence>
<dbReference type="Gene3D" id="3.40.50.720">
    <property type="entry name" value="NAD(P)-binding Rossmann-like Domain"/>
    <property type="match status" value="1"/>
</dbReference>
<comment type="similarity">
    <text evidence="2 6">Belongs to the dTDP-4-dehydrorhamnose reductase family.</text>
</comment>
<comment type="pathway">
    <text evidence="1 6">Carbohydrate biosynthesis; dTDP-L-rhamnose biosynthesis.</text>
</comment>
<evidence type="ECO:0000256" key="2">
    <source>
        <dbReference type="ARBA" id="ARBA00010944"/>
    </source>
</evidence>
<accession>A0A5C7BHH3</accession>
<keyword evidence="6" id="KW-0521">NADP</keyword>
<feature type="domain" description="RmlD-like substrate binding" evidence="7">
    <location>
        <begin position="4"/>
        <end position="282"/>
    </location>
</feature>
<comment type="function">
    <text evidence="6">Catalyzes the reduction of dTDP-6-deoxy-L-lyxo-4-hexulose to yield dTDP-L-rhamnose.</text>
</comment>
<name>A0A5C7BHH3_9FLAO</name>
<sequence length="288" mass="32912">MKSRVLVTGANGQLGKTIRELSSDFKHSIDFVFVEKSELDITSSESLELFFQASNFDYCINCAAFTNVDLAETETEKAINVNANAVKNLAINCKKQDIILIHVSTDYVFDGKKKLPYIESDATNPINFYGESKLLGEEYIREYLDHYFIIRTSWLYSRFNKNFVKTVFNKLKNNEKLTIITSQKGTPTSCNDLSYFMLFLISDAIKIFGTYHFSAQGETTWYGLGMQISKYLNKNSNVTPLKNYPSKAQRPLYSVLNNNKAEELLQKPLKNWEDSVDEVIKGLSNKSH</sequence>
<dbReference type="EMBL" id="VOSB01000005">
    <property type="protein sequence ID" value="TXE19103.1"/>
    <property type="molecule type" value="Genomic_DNA"/>
</dbReference>
<reference evidence="8 9" key="1">
    <citation type="submission" date="2019-08" db="EMBL/GenBank/DDBJ databases">
        <title>Genome of Psychroserpens burtonensis ACAM 167.</title>
        <authorList>
            <person name="Bowman J.P."/>
        </authorList>
    </citation>
    <scope>NUCLEOTIDE SEQUENCE [LARGE SCALE GENOMIC DNA]</scope>
    <source>
        <strain evidence="8 9">ACAM 167</strain>
    </source>
</reference>
<dbReference type="CDD" id="cd05254">
    <property type="entry name" value="dTDP_HR_like_SDR_e"/>
    <property type="match status" value="1"/>
</dbReference>
<gene>
    <name evidence="8" type="primary">rfbD</name>
    <name evidence="8" type="ORF">ES692_04400</name>
</gene>
<evidence type="ECO:0000313" key="8">
    <source>
        <dbReference type="EMBL" id="TXE19103.1"/>
    </source>
</evidence>
<dbReference type="NCBIfam" id="TIGR01214">
    <property type="entry name" value="rmlD"/>
    <property type="match status" value="1"/>
</dbReference>
<evidence type="ECO:0000256" key="4">
    <source>
        <dbReference type="ARBA" id="ARBA00017099"/>
    </source>
</evidence>
<dbReference type="SUPFAM" id="SSF51735">
    <property type="entry name" value="NAD(P)-binding Rossmann-fold domains"/>
    <property type="match status" value="1"/>
</dbReference>
<keyword evidence="9" id="KW-1185">Reference proteome</keyword>
<proteinExistence type="inferred from homology"/>
<dbReference type="InterPro" id="IPR005913">
    <property type="entry name" value="dTDP_dehydrorham_reduct"/>
</dbReference>
<dbReference type="STRING" id="1123037.GCA_000425305_00074"/>
<dbReference type="UniPathway" id="UPA00124"/>
<evidence type="ECO:0000259" key="7">
    <source>
        <dbReference type="Pfam" id="PF04321"/>
    </source>
</evidence>
<dbReference type="GO" id="GO:0008831">
    <property type="term" value="F:dTDP-4-dehydrorhamnose reductase activity"/>
    <property type="evidence" value="ECO:0007669"/>
    <property type="project" value="UniProtKB-EC"/>
</dbReference>
<dbReference type="PANTHER" id="PTHR10491">
    <property type="entry name" value="DTDP-4-DEHYDRORHAMNOSE REDUCTASE"/>
    <property type="match status" value="1"/>
</dbReference>
<dbReference type="GO" id="GO:0019305">
    <property type="term" value="P:dTDP-rhamnose biosynthetic process"/>
    <property type="evidence" value="ECO:0007669"/>
    <property type="project" value="UniProtKB-UniPathway"/>
</dbReference>
<comment type="caution">
    <text evidence="8">The sequence shown here is derived from an EMBL/GenBank/DDBJ whole genome shotgun (WGS) entry which is preliminary data.</text>
</comment>
<comment type="catalytic activity">
    <reaction evidence="5">
        <text>dTDP-beta-L-rhamnose + NADP(+) = dTDP-4-dehydro-beta-L-rhamnose + NADPH + H(+)</text>
        <dbReference type="Rhea" id="RHEA:21796"/>
        <dbReference type="ChEBI" id="CHEBI:15378"/>
        <dbReference type="ChEBI" id="CHEBI:57510"/>
        <dbReference type="ChEBI" id="CHEBI:57783"/>
        <dbReference type="ChEBI" id="CHEBI:58349"/>
        <dbReference type="ChEBI" id="CHEBI:62830"/>
        <dbReference type="EC" id="1.1.1.133"/>
    </reaction>
</comment>
<organism evidence="8 9">
    <name type="scientific">Psychroserpens burtonensis</name>
    <dbReference type="NCBI Taxonomy" id="49278"/>
    <lineage>
        <taxon>Bacteria</taxon>
        <taxon>Pseudomonadati</taxon>
        <taxon>Bacteroidota</taxon>
        <taxon>Flavobacteriia</taxon>
        <taxon>Flavobacteriales</taxon>
        <taxon>Flavobacteriaceae</taxon>
        <taxon>Psychroserpens</taxon>
    </lineage>
</organism>
<dbReference type="Proteomes" id="UP000321938">
    <property type="component" value="Unassembled WGS sequence"/>
</dbReference>
<dbReference type="RefSeq" id="WP_028870577.1">
    <property type="nucleotide sequence ID" value="NZ_VOSB01000005.1"/>
</dbReference>
<protein>
    <recommendedName>
        <fullName evidence="4 6">dTDP-4-dehydrorhamnose reductase</fullName>
        <ecNumber evidence="3 6">1.1.1.133</ecNumber>
    </recommendedName>
</protein>
<dbReference type="Pfam" id="PF04321">
    <property type="entry name" value="RmlD_sub_bind"/>
    <property type="match status" value="1"/>
</dbReference>
<dbReference type="InterPro" id="IPR029903">
    <property type="entry name" value="RmlD-like-bd"/>
</dbReference>
<dbReference type="GO" id="GO:0005829">
    <property type="term" value="C:cytosol"/>
    <property type="evidence" value="ECO:0007669"/>
    <property type="project" value="TreeGrafter"/>
</dbReference>
<dbReference type="Gene3D" id="3.90.25.10">
    <property type="entry name" value="UDP-galactose 4-epimerase, domain 1"/>
    <property type="match status" value="1"/>
</dbReference>
<keyword evidence="6 8" id="KW-0560">Oxidoreductase</keyword>
<dbReference type="EC" id="1.1.1.133" evidence="3 6"/>
<evidence type="ECO:0000256" key="5">
    <source>
        <dbReference type="ARBA" id="ARBA00048200"/>
    </source>
</evidence>
<dbReference type="OrthoDB" id="9803892at2"/>
<dbReference type="AlphaFoldDB" id="A0A5C7BHH3"/>